<dbReference type="SUPFAM" id="SSF52047">
    <property type="entry name" value="RNI-like"/>
    <property type="match status" value="1"/>
</dbReference>
<evidence type="ECO:0000313" key="2">
    <source>
        <dbReference type="EMBL" id="GIY59931.1"/>
    </source>
</evidence>
<evidence type="ECO:0000313" key="3">
    <source>
        <dbReference type="Proteomes" id="UP001054837"/>
    </source>
</evidence>
<gene>
    <name evidence="2" type="primary">AVEN_104895_1</name>
    <name evidence="2" type="ORF">CDAR_95931</name>
</gene>
<keyword evidence="3" id="KW-1185">Reference proteome</keyword>
<name>A0AAV4UPZ4_9ARAC</name>
<sequence>MFSSGAKSDQQVALQVGVVGIVSTVIEITTMALPTLQSLCQQQMMESMRMGRWDNCSENPFRSMPTKIVNILMDCLYSLPHTHFLKIEDSLLLLTSGKIKQLDFRYFKNNEFNEYDPDDFFCKDICATYNVLYNKVKYNQSERYYKRAKIHHANDDQATDDILLHMVSKDSCQNIRTFILPPYWCFDASTITSLIQTSPNLEEIHASSGFEFEVLRNRQELRNLRLHLDILKFFGDQPEAMVGILASIKNLEIFALFAALRNPHEYFKLIAKVLMVCPNITSLGLVDSSFALHHIHKEKETPIQFKLQKCFWGVCRRTRTLFQKVPFNIPAYRDSSEFIRNSVELCPLVEELALQVFDKPNIRYLSHLKHLTTLELDFIHWKTFSMDFLLALLSEIGSQIKHLSLDVNDPLYTEGHEIYIDGIFKLCVNLETLKVIGISRVHKNVEACDSLSCLKRLCLGDTDNNCLAFLLQNCPNLEEMFLTQMLRGNLLEEILRQYPPLNLKIIYLHRIIPRENIKIILQNAKNLEKVCIPHDNDHLRELYPDVVVDENLRNLEYFEHRFHNCVF</sequence>
<keyword evidence="1" id="KW-1133">Transmembrane helix</keyword>
<dbReference type="Gene3D" id="3.80.10.10">
    <property type="entry name" value="Ribonuclease Inhibitor"/>
    <property type="match status" value="1"/>
</dbReference>
<organism evidence="2 3">
    <name type="scientific">Caerostris darwini</name>
    <dbReference type="NCBI Taxonomy" id="1538125"/>
    <lineage>
        <taxon>Eukaryota</taxon>
        <taxon>Metazoa</taxon>
        <taxon>Ecdysozoa</taxon>
        <taxon>Arthropoda</taxon>
        <taxon>Chelicerata</taxon>
        <taxon>Arachnida</taxon>
        <taxon>Araneae</taxon>
        <taxon>Araneomorphae</taxon>
        <taxon>Entelegynae</taxon>
        <taxon>Araneoidea</taxon>
        <taxon>Araneidae</taxon>
        <taxon>Caerostris</taxon>
    </lineage>
</organism>
<evidence type="ECO:0000256" key="1">
    <source>
        <dbReference type="SAM" id="Phobius"/>
    </source>
</evidence>
<feature type="transmembrane region" description="Helical" evidence="1">
    <location>
        <begin position="12"/>
        <end position="33"/>
    </location>
</feature>
<keyword evidence="1" id="KW-0472">Membrane</keyword>
<proteinExistence type="predicted"/>
<dbReference type="InterPro" id="IPR032675">
    <property type="entry name" value="LRR_dom_sf"/>
</dbReference>
<reference evidence="2 3" key="1">
    <citation type="submission" date="2021-06" db="EMBL/GenBank/DDBJ databases">
        <title>Caerostris darwini draft genome.</title>
        <authorList>
            <person name="Kono N."/>
            <person name="Arakawa K."/>
        </authorList>
    </citation>
    <scope>NUCLEOTIDE SEQUENCE [LARGE SCALE GENOMIC DNA]</scope>
</reference>
<dbReference type="EMBL" id="BPLQ01011730">
    <property type="protein sequence ID" value="GIY59931.1"/>
    <property type="molecule type" value="Genomic_DNA"/>
</dbReference>
<keyword evidence="1" id="KW-0812">Transmembrane</keyword>
<comment type="caution">
    <text evidence="2">The sequence shown here is derived from an EMBL/GenBank/DDBJ whole genome shotgun (WGS) entry which is preliminary data.</text>
</comment>
<dbReference type="AlphaFoldDB" id="A0AAV4UPZ4"/>
<dbReference type="Proteomes" id="UP001054837">
    <property type="component" value="Unassembled WGS sequence"/>
</dbReference>
<accession>A0AAV4UPZ4</accession>
<protein>
    <submittedName>
        <fullName evidence="2">Uncharacterized protein</fullName>
    </submittedName>
</protein>